<feature type="transmembrane region" description="Helical" evidence="1">
    <location>
        <begin position="6"/>
        <end position="24"/>
    </location>
</feature>
<dbReference type="Proteomes" id="UP000607653">
    <property type="component" value="Unassembled WGS sequence"/>
</dbReference>
<dbReference type="EMBL" id="DUZY01000423">
    <property type="protein sequence ID" value="DAD49789.1"/>
    <property type="molecule type" value="Genomic_DNA"/>
</dbReference>
<keyword evidence="1" id="KW-0812">Transmembrane</keyword>
<gene>
    <name evidence="2" type="ORF">HUJ06_000147</name>
</gene>
<evidence type="ECO:0000313" key="3">
    <source>
        <dbReference type="Proteomes" id="UP000607653"/>
    </source>
</evidence>
<keyword evidence="3" id="KW-1185">Reference proteome</keyword>
<evidence type="ECO:0000313" key="2">
    <source>
        <dbReference type="EMBL" id="DAD49789.1"/>
    </source>
</evidence>
<dbReference type="AlphaFoldDB" id="A0A823A3Q2"/>
<reference evidence="2 3" key="1">
    <citation type="journal article" date="2020" name="Mol. Biol. Evol.">
        <title>Distinct Expression and Methylation Patterns for Genes with Different Fates following a Single Whole-Genome Duplication in Flowering Plants.</title>
        <authorList>
            <person name="Shi T."/>
            <person name="Rahmani R.S."/>
            <person name="Gugger P.F."/>
            <person name="Wang M."/>
            <person name="Li H."/>
            <person name="Zhang Y."/>
            <person name="Li Z."/>
            <person name="Wang Q."/>
            <person name="Van de Peer Y."/>
            <person name="Marchal K."/>
            <person name="Chen J."/>
        </authorList>
    </citation>
    <scope>NUCLEOTIDE SEQUENCE [LARGE SCALE GENOMIC DNA]</scope>
    <source>
        <tissue evidence="2">Leaf</tissue>
    </source>
</reference>
<evidence type="ECO:0000256" key="1">
    <source>
        <dbReference type="SAM" id="Phobius"/>
    </source>
</evidence>
<name>A0A823A3Q2_NELNU</name>
<protein>
    <recommendedName>
        <fullName evidence="4">NADH dehydrogenase subunit 4</fullName>
    </recommendedName>
</protein>
<proteinExistence type="predicted"/>
<comment type="caution">
    <text evidence="2">The sequence shown here is derived from an EMBL/GenBank/DDBJ whole genome shotgun (WGS) entry which is preliminary data.</text>
</comment>
<accession>A0A823A3Q2</accession>
<organism evidence="2 3">
    <name type="scientific">Nelumbo nucifera</name>
    <name type="common">Sacred lotus</name>
    <dbReference type="NCBI Taxonomy" id="4432"/>
    <lineage>
        <taxon>Eukaryota</taxon>
        <taxon>Viridiplantae</taxon>
        <taxon>Streptophyta</taxon>
        <taxon>Embryophyta</taxon>
        <taxon>Tracheophyta</taxon>
        <taxon>Spermatophyta</taxon>
        <taxon>Magnoliopsida</taxon>
        <taxon>Proteales</taxon>
        <taxon>Nelumbonaceae</taxon>
        <taxon>Nelumbo</taxon>
    </lineage>
</organism>
<sequence length="52" mass="5967">MNFFPWLTIIVVLPISAGSLIFFLPHKGNKVIRWYTISICFNRTPSNACILL</sequence>
<keyword evidence="1" id="KW-0472">Membrane</keyword>
<keyword evidence="1" id="KW-1133">Transmembrane helix</keyword>
<evidence type="ECO:0008006" key="4">
    <source>
        <dbReference type="Google" id="ProtNLM"/>
    </source>
</evidence>